<proteinExistence type="predicted"/>
<name>A0AA35S313_GEOBA</name>
<dbReference type="AlphaFoldDB" id="A0AA35S313"/>
<dbReference type="EMBL" id="CASHTH010001961">
    <property type="protein sequence ID" value="CAI8022520.1"/>
    <property type="molecule type" value="Genomic_DNA"/>
</dbReference>
<dbReference type="Proteomes" id="UP001174909">
    <property type="component" value="Unassembled WGS sequence"/>
</dbReference>
<gene>
    <name evidence="1" type="ORF">GBAR_LOCUS13214</name>
</gene>
<accession>A0AA35S313</accession>
<evidence type="ECO:0000313" key="2">
    <source>
        <dbReference type="Proteomes" id="UP001174909"/>
    </source>
</evidence>
<keyword evidence="2" id="KW-1185">Reference proteome</keyword>
<evidence type="ECO:0000313" key="1">
    <source>
        <dbReference type="EMBL" id="CAI8022520.1"/>
    </source>
</evidence>
<comment type="caution">
    <text evidence="1">The sequence shown here is derived from an EMBL/GenBank/DDBJ whole genome shotgun (WGS) entry which is preliminary data.</text>
</comment>
<organism evidence="1 2">
    <name type="scientific">Geodia barretti</name>
    <name type="common">Barrett's horny sponge</name>
    <dbReference type="NCBI Taxonomy" id="519541"/>
    <lineage>
        <taxon>Eukaryota</taxon>
        <taxon>Metazoa</taxon>
        <taxon>Porifera</taxon>
        <taxon>Demospongiae</taxon>
        <taxon>Heteroscleromorpha</taxon>
        <taxon>Tetractinellida</taxon>
        <taxon>Astrophorina</taxon>
        <taxon>Geodiidae</taxon>
        <taxon>Geodia</taxon>
    </lineage>
</organism>
<protein>
    <submittedName>
        <fullName evidence="1">Uncharacterized protein</fullName>
    </submittedName>
</protein>
<sequence>MQLWQCTANAASSSAVKKLNAFPSLPIREVSSEYEIPTTEMENVYEEPDATVGSTAVGGLCYEIMGHGAGVPKMAVDGGV</sequence>
<reference evidence="1" key="1">
    <citation type="submission" date="2023-03" db="EMBL/GenBank/DDBJ databases">
        <authorList>
            <person name="Steffen K."/>
            <person name="Cardenas P."/>
        </authorList>
    </citation>
    <scope>NUCLEOTIDE SEQUENCE</scope>
</reference>